<name>A0AAW6YM13_9STRE</name>
<evidence type="ECO:0008006" key="4">
    <source>
        <dbReference type="Google" id="ProtNLM"/>
    </source>
</evidence>
<protein>
    <recommendedName>
        <fullName evidence="4">Holin-like toxin</fullName>
    </recommendedName>
</protein>
<organism evidence="2 3">
    <name type="scientific">Streptococcus pasteurianus</name>
    <dbReference type="NCBI Taxonomy" id="197614"/>
    <lineage>
        <taxon>Bacteria</taxon>
        <taxon>Bacillati</taxon>
        <taxon>Bacillota</taxon>
        <taxon>Bacilli</taxon>
        <taxon>Lactobacillales</taxon>
        <taxon>Streptococcaceae</taxon>
        <taxon>Streptococcus</taxon>
    </lineage>
</organism>
<evidence type="ECO:0000256" key="1">
    <source>
        <dbReference type="SAM" id="Phobius"/>
    </source>
</evidence>
<comment type="caution">
    <text evidence="2">The sequence shown here is derived from an EMBL/GenBank/DDBJ whole genome shotgun (WGS) entry which is preliminary data.</text>
</comment>
<reference evidence="2" key="1">
    <citation type="submission" date="2023-05" db="EMBL/GenBank/DDBJ databases">
        <title>Cataloging the Phylogenetic Diversity of Human Bladder Bacteria.</title>
        <authorList>
            <person name="Du J."/>
        </authorList>
    </citation>
    <scope>NUCLEOTIDE SEQUENCE</scope>
    <source>
        <strain evidence="2">UMB0765</strain>
    </source>
</reference>
<feature type="transmembrane region" description="Helical" evidence="1">
    <location>
        <begin position="6"/>
        <end position="22"/>
    </location>
</feature>
<dbReference type="Proteomes" id="UP001237917">
    <property type="component" value="Unassembled WGS sequence"/>
</dbReference>
<sequence length="27" mass="3062">MTLLFVAGNFVITLIKLILELIKTTKK</sequence>
<proteinExistence type="predicted"/>
<accession>A0AAW6YM13</accession>
<keyword evidence="1" id="KW-0472">Membrane</keyword>
<evidence type="ECO:0000313" key="2">
    <source>
        <dbReference type="EMBL" id="MDK7293828.1"/>
    </source>
</evidence>
<dbReference type="AlphaFoldDB" id="A0AAW6YM13"/>
<dbReference type="EMBL" id="JASOPU010000018">
    <property type="protein sequence ID" value="MDK7293828.1"/>
    <property type="molecule type" value="Genomic_DNA"/>
</dbReference>
<evidence type="ECO:0000313" key="3">
    <source>
        <dbReference type="Proteomes" id="UP001237917"/>
    </source>
</evidence>
<keyword evidence="1" id="KW-0812">Transmembrane</keyword>
<keyword evidence="1" id="KW-1133">Transmembrane helix</keyword>
<gene>
    <name evidence="2" type="ORF">QP487_10365</name>
</gene>